<dbReference type="GeneID" id="111130613"/>
<dbReference type="KEGG" id="cvn:111130613"/>
<dbReference type="RefSeq" id="XP_022333487.1">
    <property type="nucleotide sequence ID" value="XM_022477779.1"/>
</dbReference>
<evidence type="ECO:0000256" key="1">
    <source>
        <dbReference type="SAM" id="MobiDB-lite"/>
    </source>
</evidence>
<feature type="compositionally biased region" description="Polar residues" evidence="1">
    <location>
        <begin position="57"/>
        <end position="67"/>
    </location>
</feature>
<feature type="transmembrane region" description="Helical" evidence="2">
    <location>
        <begin position="244"/>
        <end position="265"/>
    </location>
</feature>
<sequence>METTPTYTKTTPEINGEPAVKKHCRLLNGGLSPHKNGLTPVRQRLEQQRKKLMETDNAGQQETSPTLQKLRDTPGRVNKDRHTLISKHLDTRHNMDRLSVGGGVSLWPDMEDMRLSLTEILKLGAVCAMLFVLVILIFNKLHGDVVQNLLNFHNRLLDFNNLHKINVASSREQFRSAVTKWHLYHKLLLDEIHSCFDVSKFPMTYVMYIVVYGGGMGTLVYFLADNVWSKSKLSPRRIKQWTSLLTVIGTWTVALTYMLACSYMVEMAIKNNVHRITEVLGEAIATDLDLGVIQAVVEYWRTRCLATGTLRVMGLLEVKDLLFYLQYYLVPVATILGTPVVKLVVSLYQIYSFKQN</sequence>
<evidence type="ECO:0000313" key="4">
    <source>
        <dbReference type="RefSeq" id="XP_022333487.1"/>
    </source>
</evidence>
<feature type="transmembrane region" description="Helical" evidence="2">
    <location>
        <begin position="205"/>
        <end position="224"/>
    </location>
</feature>
<organism evidence="3 4">
    <name type="scientific">Crassostrea virginica</name>
    <name type="common">Eastern oyster</name>
    <dbReference type="NCBI Taxonomy" id="6565"/>
    <lineage>
        <taxon>Eukaryota</taxon>
        <taxon>Metazoa</taxon>
        <taxon>Spiralia</taxon>
        <taxon>Lophotrochozoa</taxon>
        <taxon>Mollusca</taxon>
        <taxon>Bivalvia</taxon>
        <taxon>Autobranchia</taxon>
        <taxon>Pteriomorphia</taxon>
        <taxon>Ostreida</taxon>
        <taxon>Ostreoidea</taxon>
        <taxon>Ostreidae</taxon>
        <taxon>Crassostrea</taxon>
    </lineage>
</organism>
<proteinExistence type="predicted"/>
<feature type="region of interest" description="Disordered" evidence="1">
    <location>
        <begin position="53"/>
        <end position="76"/>
    </location>
</feature>
<evidence type="ECO:0000313" key="3">
    <source>
        <dbReference type="Proteomes" id="UP000694844"/>
    </source>
</evidence>
<accession>A0A8B8DYZ9</accession>
<gene>
    <name evidence="4" type="primary">LOC111130613</name>
</gene>
<feature type="transmembrane region" description="Helical" evidence="2">
    <location>
        <begin position="120"/>
        <end position="138"/>
    </location>
</feature>
<feature type="transmembrane region" description="Helical" evidence="2">
    <location>
        <begin position="325"/>
        <end position="351"/>
    </location>
</feature>
<keyword evidence="3" id="KW-1185">Reference proteome</keyword>
<keyword evidence="2" id="KW-0472">Membrane</keyword>
<evidence type="ECO:0000256" key="2">
    <source>
        <dbReference type="SAM" id="Phobius"/>
    </source>
</evidence>
<dbReference type="OrthoDB" id="6116397at2759"/>
<protein>
    <submittedName>
        <fullName evidence="4">Uncharacterized protein LOC111130613</fullName>
    </submittedName>
</protein>
<keyword evidence="2" id="KW-0812">Transmembrane</keyword>
<dbReference type="Proteomes" id="UP000694844">
    <property type="component" value="Chromosome 4"/>
</dbReference>
<name>A0A8B8DYZ9_CRAVI</name>
<dbReference type="AlphaFoldDB" id="A0A8B8DYZ9"/>
<reference evidence="4" key="1">
    <citation type="submission" date="2025-08" db="UniProtKB">
        <authorList>
            <consortium name="RefSeq"/>
        </authorList>
    </citation>
    <scope>IDENTIFICATION</scope>
    <source>
        <tissue evidence="4">Whole sample</tissue>
    </source>
</reference>
<keyword evidence="2" id="KW-1133">Transmembrane helix</keyword>